<protein>
    <submittedName>
        <fullName evidence="2">SP-RING-type domain-containing protein</fullName>
    </submittedName>
</protein>
<dbReference type="WBParaSite" id="ALUE_0001936501-mRNA-1">
    <property type="protein sequence ID" value="ALUE_0001936501-mRNA-1"/>
    <property type="gene ID" value="ALUE_0001936501"/>
</dbReference>
<accession>A0A0M3IKT8</accession>
<evidence type="ECO:0000313" key="1">
    <source>
        <dbReference type="Proteomes" id="UP000036681"/>
    </source>
</evidence>
<organism evidence="1 2">
    <name type="scientific">Ascaris lumbricoides</name>
    <name type="common">Giant roundworm</name>
    <dbReference type="NCBI Taxonomy" id="6252"/>
    <lineage>
        <taxon>Eukaryota</taxon>
        <taxon>Metazoa</taxon>
        <taxon>Ecdysozoa</taxon>
        <taxon>Nematoda</taxon>
        <taxon>Chromadorea</taxon>
        <taxon>Rhabditida</taxon>
        <taxon>Spirurina</taxon>
        <taxon>Ascaridomorpha</taxon>
        <taxon>Ascaridoidea</taxon>
        <taxon>Ascarididae</taxon>
        <taxon>Ascaris</taxon>
    </lineage>
</organism>
<sequence length="183" mass="21059">MCMSRAIVMEEAGSERLGELMDIERQVPVERYEALRRDHSVVTECHFISDVDPKQSISKRPDRTGERIQNAVKQRLGIQKFPVDTIRLRSKIPNTNPAQNEVGRRLWSCSVSLLIFIFLLRSMVYCFQRCGHVYDKEGVMALLRQCSTPDRTCPCAVQGCVNTDIKMEDMETYLEFFALVHLA</sequence>
<dbReference type="Proteomes" id="UP000036681">
    <property type="component" value="Unplaced"/>
</dbReference>
<dbReference type="AlphaFoldDB" id="A0A0M3IKT8"/>
<name>A0A0M3IKT8_ASCLU</name>
<dbReference type="Gene3D" id="3.30.40.10">
    <property type="entry name" value="Zinc/RING finger domain, C3HC4 (zinc finger)"/>
    <property type="match status" value="1"/>
</dbReference>
<proteinExistence type="predicted"/>
<reference evidence="2" key="1">
    <citation type="submission" date="2017-02" db="UniProtKB">
        <authorList>
            <consortium name="WormBaseParasite"/>
        </authorList>
    </citation>
    <scope>IDENTIFICATION</scope>
</reference>
<keyword evidence="1" id="KW-1185">Reference proteome</keyword>
<evidence type="ECO:0000313" key="2">
    <source>
        <dbReference type="WBParaSite" id="ALUE_0001936501-mRNA-1"/>
    </source>
</evidence>
<dbReference type="InterPro" id="IPR013083">
    <property type="entry name" value="Znf_RING/FYVE/PHD"/>
</dbReference>